<dbReference type="OrthoDB" id="20872at2759"/>
<dbReference type="Proteomes" id="UP000800082">
    <property type="component" value="Unassembled WGS sequence"/>
</dbReference>
<dbReference type="PANTHER" id="PTHR10622:SF10">
    <property type="entry name" value="HET DOMAIN-CONTAINING PROTEIN"/>
    <property type="match status" value="1"/>
</dbReference>
<keyword evidence="3" id="KW-1185">Reference proteome</keyword>
<dbReference type="InterPro" id="IPR058525">
    <property type="entry name" value="DUF8212"/>
</dbReference>
<gene>
    <name evidence="2" type="ORF">M421DRAFT_245126</name>
</gene>
<reference evidence="2" key="1">
    <citation type="journal article" date="2020" name="Stud. Mycol.">
        <title>101 Dothideomycetes genomes: a test case for predicting lifestyles and emergence of pathogens.</title>
        <authorList>
            <person name="Haridas S."/>
            <person name="Albert R."/>
            <person name="Binder M."/>
            <person name="Bloem J."/>
            <person name="Labutti K."/>
            <person name="Salamov A."/>
            <person name="Andreopoulos B."/>
            <person name="Baker S."/>
            <person name="Barry K."/>
            <person name="Bills G."/>
            <person name="Bluhm B."/>
            <person name="Cannon C."/>
            <person name="Castanera R."/>
            <person name="Culley D."/>
            <person name="Daum C."/>
            <person name="Ezra D."/>
            <person name="Gonzalez J."/>
            <person name="Henrissat B."/>
            <person name="Kuo A."/>
            <person name="Liang C."/>
            <person name="Lipzen A."/>
            <person name="Lutzoni F."/>
            <person name="Magnuson J."/>
            <person name="Mondo S."/>
            <person name="Nolan M."/>
            <person name="Ohm R."/>
            <person name="Pangilinan J."/>
            <person name="Park H.-J."/>
            <person name="Ramirez L."/>
            <person name="Alfaro M."/>
            <person name="Sun H."/>
            <person name="Tritt A."/>
            <person name="Yoshinaga Y."/>
            <person name="Zwiers L.-H."/>
            <person name="Turgeon B."/>
            <person name="Goodwin S."/>
            <person name="Spatafora J."/>
            <person name="Crous P."/>
            <person name="Grigoriev I."/>
        </authorList>
    </citation>
    <scope>NUCLEOTIDE SEQUENCE</scope>
    <source>
        <strain evidence="2">CBS 183.55</strain>
    </source>
</reference>
<dbReference type="GeneID" id="54346190"/>
<protein>
    <recommendedName>
        <fullName evidence="1">DUF8212 domain-containing protein</fullName>
    </recommendedName>
</protein>
<sequence length="264" mass="30419">MRISWAAKRQATRAEDIAYSLLGLFDVNMLLLYSEGKLKAFRSLQEEIMKIFKDETLFAWEGSGLEADSADVLASDPKDFIEAKHLLPYTSENPTAPYYMTHRGLRIWLRSFKLNEVPTDSKNNSREGLRPIRSPVIIWSDNEDPIWAILKCYVEHDYHHNVAIPLRHETADMYVRDTSTSVAFVPTISSPFYTPENEIYIHNTRVAPISNNTRSRFGFLFRKIPKNVGIAGTSYPPEAWNPEDRILKGTQISLWQRFCNESIT</sequence>
<dbReference type="AlphaFoldDB" id="A0A6A5S559"/>
<evidence type="ECO:0000313" key="3">
    <source>
        <dbReference type="Proteomes" id="UP000800082"/>
    </source>
</evidence>
<dbReference type="Pfam" id="PF26640">
    <property type="entry name" value="DUF8212"/>
    <property type="match status" value="1"/>
</dbReference>
<dbReference type="RefSeq" id="XP_033452865.1">
    <property type="nucleotide sequence ID" value="XM_033588543.1"/>
</dbReference>
<dbReference type="EMBL" id="ML978958">
    <property type="protein sequence ID" value="KAF1932617.1"/>
    <property type="molecule type" value="Genomic_DNA"/>
</dbReference>
<evidence type="ECO:0000259" key="1">
    <source>
        <dbReference type="Pfam" id="PF26640"/>
    </source>
</evidence>
<evidence type="ECO:0000313" key="2">
    <source>
        <dbReference type="EMBL" id="KAF1932617.1"/>
    </source>
</evidence>
<name>A0A6A5S559_9PLEO</name>
<organism evidence="2 3">
    <name type="scientific">Didymella exigua CBS 183.55</name>
    <dbReference type="NCBI Taxonomy" id="1150837"/>
    <lineage>
        <taxon>Eukaryota</taxon>
        <taxon>Fungi</taxon>
        <taxon>Dikarya</taxon>
        <taxon>Ascomycota</taxon>
        <taxon>Pezizomycotina</taxon>
        <taxon>Dothideomycetes</taxon>
        <taxon>Pleosporomycetidae</taxon>
        <taxon>Pleosporales</taxon>
        <taxon>Pleosporineae</taxon>
        <taxon>Didymellaceae</taxon>
        <taxon>Didymella</taxon>
    </lineage>
</organism>
<dbReference type="PANTHER" id="PTHR10622">
    <property type="entry name" value="HET DOMAIN-CONTAINING PROTEIN"/>
    <property type="match status" value="1"/>
</dbReference>
<proteinExistence type="predicted"/>
<accession>A0A6A5S559</accession>
<feature type="domain" description="DUF8212" evidence="1">
    <location>
        <begin position="39"/>
        <end position="74"/>
    </location>
</feature>